<dbReference type="RefSeq" id="WP_242945774.1">
    <property type="nucleotide sequence ID" value="NZ_FRAI01000005.1"/>
</dbReference>
<dbReference type="InterPro" id="IPR001872">
    <property type="entry name" value="Peptidase_A8"/>
</dbReference>
<dbReference type="PRINTS" id="PR00781">
    <property type="entry name" value="LIPOSIGPTASE"/>
</dbReference>
<dbReference type="PANTHER" id="PTHR33695">
    <property type="entry name" value="LIPOPROTEIN SIGNAL PEPTIDASE"/>
    <property type="match status" value="1"/>
</dbReference>
<keyword evidence="4 9" id="KW-0812">Transmembrane</keyword>
<comment type="subcellular location">
    <subcellularLocation>
        <location evidence="9">Cell membrane</location>
        <topology evidence="9">Multi-pass membrane protein</topology>
    </subcellularLocation>
</comment>
<gene>
    <name evidence="9" type="primary">lspA</name>
    <name evidence="11" type="ORF">SAMN02745227_00232</name>
</gene>
<feature type="transmembrane region" description="Helical" evidence="9">
    <location>
        <begin position="6"/>
        <end position="27"/>
    </location>
</feature>
<dbReference type="NCBIfam" id="TIGR00077">
    <property type="entry name" value="lspA"/>
    <property type="match status" value="1"/>
</dbReference>
<feature type="transmembrane region" description="Helical" evidence="9">
    <location>
        <begin position="127"/>
        <end position="147"/>
    </location>
</feature>
<dbReference type="STRING" id="1120989.SAMN02745227_00232"/>
<keyword evidence="7 9" id="KW-1133">Transmembrane helix</keyword>
<keyword evidence="3 9" id="KW-0645">Protease</keyword>
<evidence type="ECO:0000256" key="9">
    <source>
        <dbReference type="HAMAP-Rule" id="MF_00161"/>
    </source>
</evidence>
<dbReference type="GO" id="GO:0006508">
    <property type="term" value="P:proteolysis"/>
    <property type="evidence" value="ECO:0007669"/>
    <property type="project" value="UniProtKB-KW"/>
</dbReference>
<dbReference type="GO" id="GO:0005886">
    <property type="term" value="C:plasma membrane"/>
    <property type="evidence" value="ECO:0007669"/>
    <property type="project" value="UniProtKB-SubCell"/>
</dbReference>
<comment type="similarity">
    <text evidence="1 9 10">Belongs to the peptidase A8 family.</text>
</comment>
<comment type="catalytic activity">
    <reaction evidence="9">
        <text>Release of signal peptides from bacterial membrane prolipoproteins. Hydrolyzes -Xaa-Yaa-Zaa-|-(S,diacylglyceryl)Cys-, in which Xaa is hydrophobic (preferably Leu), and Yaa (Ala or Ser) and Zaa (Gly or Ala) have small, neutral side chains.</text>
        <dbReference type="EC" id="3.4.23.36"/>
    </reaction>
</comment>
<sequence length="158" mass="17751">MEWSGAMLILFIIIITLILDQWTKYLITSQMILNQSIPVINNFFHITYVKNPGAAFGILPYQTTFFIIVTVLVVVVLGYYAFSLNKNQLLLKVAFALQIGGAIGNFIDRIRTGYVVDFLDFKIWSPVFNVADVAIVLGVSLFALQVVTEIIKDKKAEV</sequence>
<evidence type="ECO:0000256" key="2">
    <source>
        <dbReference type="ARBA" id="ARBA00022475"/>
    </source>
</evidence>
<keyword evidence="12" id="KW-1185">Reference proteome</keyword>
<keyword evidence="5 9" id="KW-0064">Aspartyl protease</keyword>
<keyword evidence="6 9" id="KW-0378">Hydrolase</keyword>
<evidence type="ECO:0000256" key="6">
    <source>
        <dbReference type="ARBA" id="ARBA00022801"/>
    </source>
</evidence>
<dbReference type="AlphaFoldDB" id="A0A1M6KS16"/>
<evidence type="ECO:0000256" key="1">
    <source>
        <dbReference type="ARBA" id="ARBA00006139"/>
    </source>
</evidence>
<dbReference type="PANTHER" id="PTHR33695:SF1">
    <property type="entry name" value="LIPOPROTEIN SIGNAL PEPTIDASE"/>
    <property type="match status" value="1"/>
</dbReference>
<protein>
    <recommendedName>
        <fullName evidence="9">Lipoprotein signal peptidase</fullName>
        <ecNumber evidence="9">3.4.23.36</ecNumber>
    </recommendedName>
    <alternativeName>
        <fullName evidence="9">Prolipoprotein signal peptidase</fullName>
    </alternativeName>
    <alternativeName>
        <fullName evidence="9">Signal peptidase II</fullName>
        <shortName evidence="9">SPase II</shortName>
    </alternativeName>
</protein>
<comment type="pathway">
    <text evidence="9">Protein modification; lipoprotein biosynthesis (signal peptide cleavage).</text>
</comment>
<feature type="active site" evidence="9">
    <location>
        <position position="132"/>
    </location>
</feature>
<evidence type="ECO:0000313" key="11">
    <source>
        <dbReference type="EMBL" id="SHJ61763.1"/>
    </source>
</evidence>
<name>A0A1M6KS16_9FIRM</name>
<keyword evidence="8 9" id="KW-0472">Membrane</keyword>
<dbReference type="HAMAP" id="MF_00161">
    <property type="entry name" value="LspA"/>
    <property type="match status" value="1"/>
</dbReference>
<feature type="transmembrane region" description="Helical" evidence="9">
    <location>
        <begin position="65"/>
        <end position="82"/>
    </location>
</feature>
<accession>A0A1M6KS16</accession>
<dbReference type="GO" id="GO:0004190">
    <property type="term" value="F:aspartic-type endopeptidase activity"/>
    <property type="evidence" value="ECO:0007669"/>
    <property type="project" value="UniProtKB-UniRule"/>
</dbReference>
<evidence type="ECO:0000256" key="8">
    <source>
        <dbReference type="ARBA" id="ARBA00023136"/>
    </source>
</evidence>
<dbReference type="EC" id="3.4.23.36" evidence="9"/>
<proteinExistence type="inferred from homology"/>
<feature type="active site" evidence="9">
    <location>
        <position position="117"/>
    </location>
</feature>
<evidence type="ECO:0000256" key="5">
    <source>
        <dbReference type="ARBA" id="ARBA00022750"/>
    </source>
</evidence>
<comment type="function">
    <text evidence="9">This protein specifically catalyzes the removal of signal peptides from prolipoproteins.</text>
</comment>
<evidence type="ECO:0000313" key="12">
    <source>
        <dbReference type="Proteomes" id="UP000243547"/>
    </source>
</evidence>
<dbReference type="Proteomes" id="UP000243547">
    <property type="component" value="Unassembled WGS sequence"/>
</dbReference>
<evidence type="ECO:0000256" key="3">
    <source>
        <dbReference type="ARBA" id="ARBA00022670"/>
    </source>
</evidence>
<feature type="transmembrane region" description="Helical" evidence="9">
    <location>
        <begin position="89"/>
        <end position="107"/>
    </location>
</feature>
<evidence type="ECO:0000256" key="10">
    <source>
        <dbReference type="RuleBase" id="RU004181"/>
    </source>
</evidence>
<organism evidence="11 12">
    <name type="scientific">Anaerobranca californiensis DSM 14826</name>
    <dbReference type="NCBI Taxonomy" id="1120989"/>
    <lineage>
        <taxon>Bacteria</taxon>
        <taxon>Bacillati</taxon>
        <taxon>Bacillota</taxon>
        <taxon>Clostridia</taxon>
        <taxon>Eubacteriales</taxon>
        <taxon>Proteinivoracaceae</taxon>
        <taxon>Anaerobranca</taxon>
    </lineage>
</organism>
<keyword evidence="2 9" id="KW-1003">Cell membrane</keyword>
<reference evidence="12" key="1">
    <citation type="submission" date="2016-11" db="EMBL/GenBank/DDBJ databases">
        <authorList>
            <person name="Varghese N."/>
            <person name="Submissions S."/>
        </authorList>
    </citation>
    <scope>NUCLEOTIDE SEQUENCE [LARGE SCALE GENOMIC DNA]</scope>
    <source>
        <strain evidence="12">DSM 14826</strain>
    </source>
</reference>
<dbReference type="UniPathway" id="UPA00665"/>
<evidence type="ECO:0000256" key="4">
    <source>
        <dbReference type="ARBA" id="ARBA00022692"/>
    </source>
</evidence>
<dbReference type="EMBL" id="FRAI01000005">
    <property type="protein sequence ID" value="SHJ61763.1"/>
    <property type="molecule type" value="Genomic_DNA"/>
</dbReference>
<evidence type="ECO:0000256" key="7">
    <source>
        <dbReference type="ARBA" id="ARBA00022989"/>
    </source>
</evidence>
<dbReference type="Pfam" id="PF01252">
    <property type="entry name" value="Peptidase_A8"/>
    <property type="match status" value="1"/>
</dbReference>